<feature type="region of interest" description="Disordered" evidence="1">
    <location>
        <begin position="1"/>
        <end position="49"/>
    </location>
</feature>
<name>A0A7J5C1W9_9MICO</name>
<dbReference type="EMBL" id="WBJZ01000001">
    <property type="protein sequence ID" value="KAB1662637.1"/>
    <property type="molecule type" value="Genomic_DNA"/>
</dbReference>
<comment type="caution">
    <text evidence="2">The sequence shown here is derived from an EMBL/GenBank/DDBJ whole genome shotgun (WGS) entry which is preliminary data.</text>
</comment>
<keyword evidence="3" id="KW-1185">Reference proteome</keyword>
<organism evidence="2 3">
    <name type="scientific">Pseudoclavibacter chungangensis</name>
    <dbReference type="NCBI Taxonomy" id="587635"/>
    <lineage>
        <taxon>Bacteria</taxon>
        <taxon>Bacillati</taxon>
        <taxon>Actinomycetota</taxon>
        <taxon>Actinomycetes</taxon>
        <taxon>Micrococcales</taxon>
        <taxon>Microbacteriaceae</taxon>
        <taxon>Pseudoclavibacter</taxon>
    </lineage>
</organism>
<sequence>MFHSRSEENRSAADVTPQGGRKMTSVRLDPEVQKRLQEARERRESRSVEDVKRIIRDERRIEQRRSGWRSILRRASSAH</sequence>
<evidence type="ECO:0000256" key="1">
    <source>
        <dbReference type="SAM" id="MobiDB-lite"/>
    </source>
</evidence>
<evidence type="ECO:0000313" key="2">
    <source>
        <dbReference type="EMBL" id="KAB1662637.1"/>
    </source>
</evidence>
<reference evidence="2 3" key="1">
    <citation type="submission" date="2019-09" db="EMBL/GenBank/DDBJ databases">
        <title>Phylogeny of genus Pseudoclavibacter and closely related genus.</title>
        <authorList>
            <person name="Li Y."/>
        </authorList>
    </citation>
    <scope>NUCLEOTIDE SEQUENCE [LARGE SCALE GENOMIC DNA]</scope>
    <source>
        <strain evidence="2 3">DSM 23821</strain>
    </source>
</reference>
<dbReference type="Proteomes" id="UP000467240">
    <property type="component" value="Unassembled WGS sequence"/>
</dbReference>
<dbReference type="AlphaFoldDB" id="A0A7J5C1W9"/>
<feature type="compositionally biased region" description="Basic and acidic residues" evidence="1">
    <location>
        <begin position="1"/>
        <end position="11"/>
    </location>
</feature>
<feature type="compositionally biased region" description="Basic and acidic residues" evidence="1">
    <location>
        <begin position="28"/>
        <end position="49"/>
    </location>
</feature>
<evidence type="ECO:0000313" key="3">
    <source>
        <dbReference type="Proteomes" id="UP000467240"/>
    </source>
</evidence>
<proteinExistence type="predicted"/>
<gene>
    <name evidence="2" type="ORF">F8O01_01170</name>
</gene>
<accession>A0A7J5C1W9</accession>
<protein>
    <submittedName>
        <fullName evidence="2">Uncharacterized protein</fullName>
    </submittedName>
</protein>